<reference evidence="1 2" key="1">
    <citation type="submission" date="2017-01" db="EMBL/GenBank/DDBJ databases">
        <authorList>
            <consortium name="Urmite Genomes"/>
        </authorList>
    </citation>
    <scope>NUCLEOTIDE SEQUENCE [LARGE SCALE GENOMIC DNA]</scope>
    <source>
        <strain evidence="1 2">AB215</strain>
    </source>
</reference>
<organism evidence="1 2">
    <name type="scientific">Mycobacterium numidiamassiliense</name>
    <dbReference type="NCBI Taxonomy" id="1841861"/>
    <lineage>
        <taxon>Bacteria</taxon>
        <taxon>Bacillati</taxon>
        <taxon>Actinomycetota</taxon>
        <taxon>Actinomycetes</taxon>
        <taxon>Mycobacteriales</taxon>
        <taxon>Mycobacteriaceae</taxon>
        <taxon>Mycobacterium</taxon>
    </lineage>
</organism>
<protein>
    <submittedName>
        <fullName evidence="1">Uncharacterized protein</fullName>
    </submittedName>
</protein>
<keyword evidence="2" id="KW-1185">Reference proteome</keyword>
<evidence type="ECO:0000313" key="2">
    <source>
        <dbReference type="Proteomes" id="UP000240424"/>
    </source>
</evidence>
<gene>
    <name evidence="1" type="ORF">MNAB215_2892</name>
</gene>
<name>A0A2U3PAD1_9MYCO</name>
<dbReference type="EMBL" id="FUEZ01000004">
    <property type="protein sequence ID" value="SPM40691.1"/>
    <property type="molecule type" value="Genomic_DNA"/>
</dbReference>
<proteinExistence type="predicted"/>
<dbReference type="AlphaFoldDB" id="A0A2U3PAD1"/>
<accession>A0A2U3PAD1</accession>
<evidence type="ECO:0000313" key="1">
    <source>
        <dbReference type="EMBL" id="SPM40691.1"/>
    </source>
</evidence>
<sequence length="158" mass="18080">MECLPQPPALYSAIDTYLSMLQRHPTADEMMAQILTENFEVGIRGDDMLQGIEGLREHLLEREEFFDERNEIKAMLSVGYSPHGDIEVTTRLDFFLRRWKPPAPTSDEFTGTAFHTWRIRSVGERLRIASQIVDGFANLNDNARRLIASPVLGEDVEE</sequence>
<dbReference type="Proteomes" id="UP000240424">
    <property type="component" value="Unassembled WGS sequence"/>
</dbReference>